<organism evidence="3 4">
    <name type="scientific">Hirschia baltica (strain ATCC 49814 / DSM 5838 / IFAM 1418)</name>
    <dbReference type="NCBI Taxonomy" id="582402"/>
    <lineage>
        <taxon>Bacteria</taxon>
        <taxon>Pseudomonadati</taxon>
        <taxon>Pseudomonadota</taxon>
        <taxon>Alphaproteobacteria</taxon>
        <taxon>Hyphomonadales</taxon>
        <taxon>Hyphomonadaceae</taxon>
        <taxon>Hirschia</taxon>
    </lineage>
</organism>
<feature type="domain" description="Glycosyl transferase family 1" evidence="2">
    <location>
        <begin position="186"/>
        <end position="344"/>
    </location>
</feature>
<protein>
    <submittedName>
        <fullName evidence="3">Glycosyl transferase group 1</fullName>
    </submittedName>
</protein>
<dbReference type="AlphaFoldDB" id="C6XS14"/>
<dbReference type="EMBL" id="CP001679">
    <property type="protein sequence ID" value="ACT60855.1"/>
    <property type="molecule type" value="Genomic_DNA"/>
</dbReference>
<keyword evidence="1 3" id="KW-0808">Transferase</keyword>
<dbReference type="eggNOG" id="COG0438">
    <property type="taxonomic scope" value="Bacteria"/>
</dbReference>
<dbReference type="Gene3D" id="3.40.50.2000">
    <property type="entry name" value="Glycogen Phosphorylase B"/>
    <property type="match status" value="2"/>
</dbReference>
<reference evidence="4" key="1">
    <citation type="journal article" date="2011" name="J. Bacteriol.">
        <title>Genome sequences of eight morphologically diverse alphaproteobacteria.</title>
        <authorList>
            <consortium name="US DOE Joint Genome Institute"/>
            <person name="Brown P.J."/>
            <person name="Kysela D.T."/>
            <person name="Buechlein A."/>
            <person name="Hemmerich C."/>
            <person name="Brun Y.V."/>
        </authorList>
    </citation>
    <scope>NUCLEOTIDE SEQUENCE [LARGE SCALE GENOMIC DNA]</scope>
    <source>
        <strain evidence="4">ATCC 49814 / DSM 5838 / IFAM 1418</strain>
        <plasmid evidence="4">pHbal01</plasmid>
    </source>
</reference>
<proteinExistence type="predicted"/>
<dbReference type="PANTHER" id="PTHR46401">
    <property type="entry name" value="GLYCOSYLTRANSFERASE WBBK-RELATED"/>
    <property type="match status" value="1"/>
</dbReference>
<gene>
    <name evidence="3" type="ordered locus">Hbal_3188</name>
</gene>
<dbReference type="SUPFAM" id="SSF53756">
    <property type="entry name" value="UDP-Glycosyltransferase/glycogen phosphorylase"/>
    <property type="match status" value="1"/>
</dbReference>
<dbReference type="OrthoDB" id="9790710at2"/>
<dbReference type="PANTHER" id="PTHR46401:SF2">
    <property type="entry name" value="GLYCOSYLTRANSFERASE WBBK-RELATED"/>
    <property type="match status" value="1"/>
</dbReference>
<dbReference type="GO" id="GO:0009103">
    <property type="term" value="P:lipopolysaccharide biosynthetic process"/>
    <property type="evidence" value="ECO:0007669"/>
    <property type="project" value="TreeGrafter"/>
</dbReference>
<sequence>MKKNAGLAVNGAFLHREAYPEGRVASEYLRAFQLLKKQPRYTDLLSDLEILLAEQPFEEAAGLTARYIQAGKLPRPIWHQIKLPFMAKERLLINFCNIGPVFRANAVVFIHDANVYESSHSYSKAYVIYTKLLNALMGRKYKRIFTPSHYAAQALIKQGVGNSETVRTIHNGVDHVTRHPSETSILAKHGLKKNGYVLGLSNSYKHKNMGVLMDVFDRQNHPEINIDLPLVLFGPDMKETFQDEGIEASDQIVFAGRISDGERRALYENAMCFAYPSKHEGFGLPPVEAMSVGCPVITTRCASIPEICGEAVVYADADNSKDWSTAISAFWQSESLRNQYSDLGKAQASQYTWERAAQALLDDLLEV</sequence>
<evidence type="ECO:0000259" key="2">
    <source>
        <dbReference type="Pfam" id="PF00534"/>
    </source>
</evidence>
<dbReference type="HOGENOM" id="CLU_009583_27_2_5"/>
<dbReference type="RefSeq" id="WP_012778242.1">
    <property type="nucleotide sequence ID" value="NC_012983.1"/>
</dbReference>
<dbReference type="Pfam" id="PF00534">
    <property type="entry name" value="Glycos_transf_1"/>
    <property type="match status" value="1"/>
</dbReference>
<accession>C6XS14</accession>
<name>C6XS14_HIRBI</name>
<keyword evidence="3" id="KW-0614">Plasmid</keyword>
<dbReference type="InterPro" id="IPR001296">
    <property type="entry name" value="Glyco_trans_1"/>
</dbReference>
<dbReference type="CDD" id="cd03809">
    <property type="entry name" value="GT4_MtfB-like"/>
    <property type="match status" value="1"/>
</dbReference>
<evidence type="ECO:0000256" key="1">
    <source>
        <dbReference type="ARBA" id="ARBA00022679"/>
    </source>
</evidence>
<dbReference type="KEGG" id="hba:Hbal_3188"/>
<geneLocation type="plasmid" evidence="3 4">
    <name>pHbal01</name>
</geneLocation>
<evidence type="ECO:0000313" key="3">
    <source>
        <dbReference type="EMBL" id="ACT60855.1"/>
    </source>
</evidence>
<dbReference type="GO" id="GO:0016757">
    <property type="term" value="F:glycosyltransferase activity"/>
    <property type="evidence" value="ECO:0007669"/>
    <property type="project" value="InterPro"/>
</dbReference>
<dbReference type="Proteomes" id="UP000002745">
    <property type="component" value="Plasmid pHbal01"/>
</dbReference>
<evidence type="ECO:0000313" key="4">
    <source>
        <dbReference type="Proteomes" id="UP000002745"/>
    </source>
</evidence>
<keyword evidence="4" id="KW-1185">Reference proteome</keyword>
<dbReference type="CAZy" id="GT4">
    <property type="family name" value="Glycosyltransferase Family 4"/>
</dbReference>